<reference evidence="3 4" key="1">
    <citation type="journal article" date="2018" name="Evol. Lett.">
        <title>Horizontal gene cluster transfer increased hallucinogenic mushroom diversity.</title>
        <authorList>
            <person name="Reynolds H.T."/>
            <person name="Vijayakumar V."/>
            <person name="Gluck-Thaler E."/>
            <person name="Korotkin H.B."/>
            <person name="Matheny P.B."/>
            <person name="Slot J.C."/>
        </authorList>
    </citation>
    <scope>NUCLEOTIDE SEQUENCE [LARGE SCALE GENOMIC DNA]</scope>
    <source>
        <strain evidence="3 4">SRW20</strain>
    </source>
</reference>
<dbReference type="AlphaFoldDB" id="A0A409VIV0"/>
<dbReference type="SUPFAM" id="SSF56634">
    <property type="entry name" value="Heme-dependent catalase-like"/>
    <property type="match status" value="1"/>
</dbReference>
<dbReference type="InterPro" id="IPR036259">
    <property type="entry name" value="MFS_trans_sf"/>
</dbReference>
<dbReference type="EMBL" id="NHYE01005637">
    <property type="protein sequence ID" value="PPQ66163.1"/>
    <property type="molecule type" value="Genomic_DNA"/>
</dbReference>
<feature type="domain" description="Catalase core" evidence="2">
    <location>
        <begin position="309"/>
        <end position="550"/>
    </location>
</feature>
<dbReference type="InterPro" id="IPR011614">
    <property type="entry name" value="Catalase_core"/>
</dbReference>
<keyword evidence="1" id="KW-0472">Membrane</keyword>
<gene>
    <name evidence="3" type="ORF">CVT26_010886</name>
</gene>
<dbReference type="SMART" id="SM01060">
    <property type="entry name" value="Catalase"/>
    <property type="match status" value="1"/>
</dbReference>
<dbReference type="PANTHER" id="PTHR11465:SF62">
    <property type="entry name" value="CATALASE T"/>
    <property type="match status" value="1"/>
</dbReference>
<dbReference type="STRING" id="231916.A0A409VIV0"/>
<sequence>MGIVIGGSAILQVAFFFIVSSASVYAELLGGTQTFSGLPIGTSPAIPGIFLIFIARYDKGQYSRPLLISITYILGNAICALVYPLHLFLGRIVSGFGFISFTYSKCFCADPRIVSVRRRTMVTGCLVLTQAVAFSAEPLLGGVLYKDGFGGSVFNGVTAPGCLLAGVFVAFWGPSLSTTAQAQGIPLQTEIEPESQPTQIDPFYHATTSLLSLTHSQTLCFFILGAWKANIALPDVLSSTPFSAGNFIAHGGLVSFSLLVLTTLLSGRLWDRFILGLGTSLGLTRLLLNLALLLAERVRSVSPFVSWALAAVGFNLASTCLSLLSNELPETYTRHASMAIQDSNYAGHLSGAVLGGSGVKMGMVGYVGVQLGVWDKRRPSVPCLPVDTFKFVRENDNGVGTTFNHRKFHIRTIQVKTLTAAEATTLAGTDPDYGARLLHEAIENQAMTPARKARLGGTKPLKHFDEIEQGFSPSHLIPCVEATPDSLLQACLFIYPDTQRNRLGVSSKQLPCNRPLDSTRTVDYQRGGRISYVSQKNCPNYDSSSQKLNLVGLGGAIDSQINVSKRQEIFDVSAYRDLS</sequence>
<evidence type="ECO:0000259" key="2">
    <source>
        <dbReference type="SMART" id="SM01060"/>
    </source>
</evidence>
<dbReference type="Proteomes" id="UP000284706">
    <property type="component" value="Unassembled WGS sequence"/>
</dbReference>
<organism evidence="3 4">
    <name type="scientific">Gymnopilus dilepis</name>
    <dbReference type="NCBI Taxonomy" id="231916"/>
    <lineage>
        <taxon>Eukaryota</taxon>
        <taxon>Fungi</taxon>
        <taxon>Dikarya</taxon>
        <taxon>Basidiomycota</taxon>
        <taxon>Agaricomycotina</taxon>
        <taxon>Agaricomycetes</taxon>
        <taxon>Agaricomycetidae</taxon>
        <taxon>Agaricales</taxon>
        <taxon>Agaricineae</taxon>
        <taxon>Hymenogastraceae</taxon>
        <taxon>Gymnopilus</taxon>
    </lineage>
</organism>
<dbReference type="GO" id="GO:0042744">
    <property type="term" value="P:hydrogen peroxide catabolic process"/>
    <property type="evidence" value="ECO:0007669"/>
    <property type="project" value="TreeGrafter"/>
</dbReference>
<evidence type="ECO:0000313" key="3">
    <source>
        <dbReference type="EMBL" id="PPQ66163.1"/>
    </source>
</evidence>
<keyword evidence="1" id="KW-1133">Transmembrane helix</keyword>
<feature type="transmembrane region" description="Helical" evidence="1">
    <location>
        <begin position="152"/>
        <end position="173"/>
    </location>
</feature>
<dbReference type="InterPro" id="IPR018028">
    <property type="entry name" value="Catalase"/>
</dbReference>
<evidence type="ECO:0000313" key="4">
    <source>
        <dbReference type="Proteomes" id="UP000284706"/>
    </source>
</evidence>
<accession>A0A409VIV0</accession>
<dbReference type="OrthoDB" id="2015447at2759"/>
<proteinExistence type="predicted"/>
<dbReference type="GO" id="GO:0005739">
    <property type="term" value="C:mitochondrion"/>
    <property type="evidence" value="ECO:0007669"/>
    <property type="project" value="TreeGrafter"/>
</dbReference>
<feature type="transmembrane region" description="Helical" evidence="1">
    <location>
        <begin position="120"/>
        <end position="140"/>
    </location>
</feature>
<feature type="transmembrane region" description="Helical" evidence="1">
    <location>
        <begin position="66"/>
        <end position="83"/>
    </location>
</feature>
<dbReference type="PANTHER" id="PTHR11465">
    <property type="entry name" value="CATALASE"/>
    <property type="match status" value="1"/>
</dbReference>
<protein>
    <recommendedName>
        <fullName evidence="2">Catalase core domain-containing protein</fullName>
    </recommendedName>
</protein>
<dbReference type="Gene3D" id="2.40.180.10">
    <property type="entry name" value="Catalase core domain"/>
    <property type="match status" value="2"/>
</dbReference>
<feature type="transmembrane region" description="Helical" evidence="1">
    <location>
        <begin position="304"/>
        <end position="324"/>
    </location>
</feature>
<keyword evidence="4" id="KW-1185">Reference proteome</keyword>
<feature type="transmembrane region" description="Helical" evidence="1">
    <location>
        <begin position="36"/>
        <end position="54"/>
    </location>
</feature>
<dbReference type="InterPro" id="IPR020835">
    <property type="entry name" value="Catalase_sf"/>
</dbReference>
<dbReference type="InParanoid" id="A0A409VIV0"/>
<evidence type="ECO:0000256" key="1">
    <source>
        <dbReference type="SAM" id="Phobius"/>
    </source>
</evidence>
<dbReference type="PROSITE" id="PS51402">
    <property type="entry name" value="CATALASE_3"/>
    <property type="match status" value="1"/>
</dbReference>
<feature type="transmembrane region" description="Helical" evidence="1">
    <location>
        <begin position="273"/>
        <end position="292"/>
    </location>
</feature>
<keyword evidence="1" id="KW-0812">Transmembrane</keyword>
<dbReference type="Pfam" id="PF00199">
    <property type="entry name" value="Catalase"/>
    <property type="match status" value="1"/>
</dbReference>
<dbReference type="SUPFAM" id="SSF103473">
    <property type="entry name" value="MFS general substrate transporter"/>
    <property type="match status" value="1"/>
</dbReference>
<feature type="transmembrane region" description="Helical" evidence="1">
    <location>
        <begin position="247"/>
        <end position="266"/>
    </location>
</feature>
<dbReference type="GO" id="GO:0042542">
    <property type="term" value="P:response to hydrogen peroxide"/>
    <property type="evidence" value="ECO:0007669"/>
    <property type="project" value="TreeGrafter"/>
</dbReference>
<dbReference type="FunCoup" id="A0A409VIV0">
    <property type="interactions" value="64"/>
</dbReference>
<name>A0A409VIV0_9AGAR</name>
<dbReference type="GO" id="GO:0005777">
    <property type="term" value="C:peroxisome"/>
    <property type="evidence" value="ECO:0007669"/>
    <property type="project" value="TreeGrafter"/>
</dbReference>
<dbReference type="GO" id="GO:0020037">
    <property type="term" value="F:heme binding"/>
    <property type="evidence" value="ECO:0007669"/>
    <property type="project" value="InterPro"/>
</dbReference>
<comment type="caution">
    <text evidence="3">The sequence shown here is derived from an EMBL/GenBank/DDBJ whole genome shotgun (WGS) entry which is preliminary data.</text>
</comment>
<dbReference type="GO" id="GO:0004096">
    <property type="term" value="F:catalase activity"/>
    <property type="evidence" value="ECO:0007669"/>
    <property type="project" value="InterPro"/>
</dbReference>